<evidence type="ECO:0000259" key="6">
    <source>
        <dbReference type="Pfam" id="PF04932"/>
    </source>
</evidence>
<feature type="transmembrane region" description="Helical" evidence="5">
    <location>
        <begin position="104"/>
        <end position="122"/>
    </location>
</feature>
<evidence type="ECO:0000313" key="7">
    <source>
        <dbReference type="EMBL" id="OKH24205.1"/>
    </source>
</evidence>
<name>A0A1U7HKZ8_9CYAN</name>
<feature type="transmembrane region" description="Helical" evidence="5">
    <location>
        <begin position="80"/>
        <end position="98"/>
    </location>
</feature>
<dbReference type="PANTHER" id="PTHR37422:SF13">
    <property type="entry name" value="LIPOPOLYSACCHARIDE BIOSYNTHESIS PROTEIN PA4999-RELATED"/>
    <property type="match status" value="1"/>
</dbReference>
<comment type="caution">
    <text evidence="7">The sequence shown here is derived from an EMBL/GenBank/DDBJ whole genome shotgun (WGS) entry which is preliminary data.</text>
</comment>
<keyword evidence="3 5" id="KW-1133">Transmembrane helix</keyword>
<feature type="transmembrane region" description="Helical" evidence="5">
    <location>
        <begin position="368"/>
        <end position="386"/>
    </location>
</feature>
<organism evidence="7 8">
    <name type="scientific">Hydrococcus rivularis NIES-593</name>
    <dbReference type="NCBI Taxonomy" id="1921803"/>
    <lineage>
        <taxon>Bacteria</taxon>
        <taxon>Bacillati</taxon>
        <taxon>Cyanobacteriota</taxon>
        <taxon>Cyanophyceae</taxon>
        <taxon>Pleurocapsales</taxon>
        <taxon>Hydrococcaceae</taxon>
        <taxon>Hydrococcus</taxon>
    </lineage>
</organism>
<keyword evidence="2 5" id="KW-0812">Transmembrane</keyword>
<dbReference type="OrthoDB" id="4391260at2"/>
<reference evidence="7 8" key="1">
    <citation type="submission" date="2016-11" db="EMBL/GenBank/DDBJ databases">
        <title>Draft Genome Sequences of Nine Cyanobacterial Strains from Diverse Habitats.</title>
        <authorList>
            <person name="Zhu T."/>
            <person name="Hou S."/>
            <person name="Lu X."/>
            <person name="Hess W.R."/>
        </authorList>
    </citation>
    <scope>NUCLEOTIDE SEQUENCE [LARGE SCALE GENOMIC DNA]</scope>
    <source>
        <strain evidence="7 8">NIES-593</strain>
    </source>
</reference>
<feature type="transmembrane region" description="Helical" evidence="5">
    <location>
        <begin position="243"/>
        <end position="263"/>
    </location>
</feature>
<evidence type="ECO:0000256" key="3">
    <source>
        <dbReference type="ARBA" id="ARBA00022989"/>
    </source>
</evidence>
<dbReference type="STRING" id="1921803.NIES593_08610"/>
<evidence type="ECO:0000256" key="4">
    <source>
        <dbReference type="ARBA" id="ARBA00023136"/>
    </source>
</evidence>
<feature type="transmembrane region" description="Helical" evidence="5">
    <location>
        <begin position="134"/>
        <end position="155"/>
    </location>
</feature>
<dbReference type="EMBL" id="MRCB01000007">
    <property type="protein sequence ID" value="OKH24205.1"/>
    <property type="molecule type" value="Genomic_DNA"/>
</dbReference>
<dbReference type="GO" id="GO:0016020">
    <property type="term" value="C:membrane"/>
    <property type="evidence" value="ECO:0007669"/>
    <property type="project" value="UniProtKB-SubCell"/>
</dbReference>
<dbReference type="AlphaFoldDB" id="A0A1U7HKZ8"/>
<sequence>MKSLVKVAEIGFVIVSLLLFTGGILKVVQLADVDQNALSPDVSSPIEQLIFLAIQGISLLLVLGRWKLVVNQLLKTDKLILFLLVSLLSLILLSALWSRFPVVTLRRCVALWGTTIFGIYFATRYSFKEQLKILLYTFGLAIFLSFLFAIALPRFGMMSGLHEGAWRGIYLHKNGLGSMMTLSSMLFLVSLKSGKSGRIAKWLGLIFSFLLILLSSSKSALVAFVCLFVILHMCSALRWYYDLMIPGLIGVVGVVTSIGIGLIDNFDNLLRAMGKDPTLTGRTDMWPFIWESILARPWLGYGYSGFWQGFDSDAAYVWYALGWEPTHPHNGLLELLLIFGVIGTSIYILLFLASFVRSLFWIRITRDARYFWLLIFLSYTILTNLAETRVLEYNSINWILYIATILVQPDSSDIAFKKHSG</sequence>
<feature type="transmembrane region" description="Helical" evidence="5">
    <location>
        <begin position="335"/>
        <end position="356"/>
    </location>
</feature>
<keyword evidence="4 5" id="KW-0472">Membrane</keyword>
<gene>
    <name evidence="7" type="ORF">NIES593_08610</name>
</gene>
<feature type="transmembrane region" description="Helical" evidence="5">
    <location>
        <begin position="203"/>
        <end position="231"/>
    </location>
</feature>
<evidence type="ECO:0000256" key="5">
    <source>
        <dbReference type="SAM" id="Phobius"/>
    </source>
</evidence>
<feature type="transmembrane region" description="Helical" evidence="5">
    <location>
        <begin position="175"/>
        <end position="191"/>
    </location>
</feature>
<evidence type="ECO:0000256" key="2">
    <source>
        <dbReference type="ARBA" id="ARBA00022692"/>
    </source>
</evidence>
<dbReference type="PANTHER" id="PTHR37422">
    <property type="entry name" value="TEICHURONIC ACID BIOSYNTHESIS PROTEIN TUAE"/>
    <property type="match status" value="1"/>
</dbReference>
<keyword evidence="8" id="KW-1185">Reference proteome</keyword>
<feature type="domain" description="O-antigen ligase-related" evidence="6">
    <location>
        <begin position="204"/>
        <end position="348"/>
    </location>
</feature>
<comment type="subcellular location">
    <subcellularLocation>
        <location evidence="1">Membrane</location>
        <topology evidence="1">Multi-pass membrane protein</topology>
    </subcellularLocation>
</comment>
<accession>A0A1U7HKZ8</accession>
<evidence type="ECO:0000313" key="8">
    <source>
        <dbReference type="Proteomes" id="UP000186868"/>
    </source>
</evidence>
<dbReference type="InterPro" id="IPR007016">
    <property type="entry name" value="O-antigen_ligase-rel_domated"/>
</dbReference>
<protein>
    <recommendedName>
        <fullName evidence="6">O-antigen ligase-related domain-containing protein</fullName>
    </recommendedName>
</protein>
<evidence type="ECO:0000256" key="1">
    <source>
        <dbReference type="ARBA" id="ARBA00004141"/>
    </source>
</evidence>
<dbReference type="Pfam" id="PF04932">
    <property type="entry name" value="Wzy_C"/>
    <property type="match status" value="1"/>
</dbReference>
<feature type="transmembrane region" description="Helical" evidence="5">
    <location>
        <begin position="284"/>
        <end position="303"/>
    </location>
</feature>
<proteinExistence type="predicted"/>
<dbReference type="Proteomes" id="UP000186868">
    <property type="component" value="Unassembled WGS sequence"/>
</dbReference>
<feature type="transmembrane region" description="Helical" evidence="5">
    <location>
        <begin position="48"/>
        <end position="68"/>
    </location>
</feature>
<dbReference type="InterPro" id="IPR051533">
    <property type="entry name" value="WaaL-like"/>
</dbReference>
<dbReference type="RefSeq" id="WP_073599187.1">
    <property type="nucleotide sequence ID" value="NZ_MRCB01000007.1"/>
</dbReference>
<feature type="transmembrane region" description="Helical" evidence="5">
    <location>
        <begin position="7"/>
        <end position="28"/>
    </location>
</feature>